<dbReference type="PANTHER" id="PTHR33406:SF13">
    <property type="entry name" value="MEMBRANE PROTEIN YDFJ"/>
    <property type="match status" value="1"/>
</dbReference>
<evidence type="ECO:0000256" key="5">
    <source>
        <dbReference type="ARBA" id="ARBA00023136"/>
    </source>
</evidence>
<comment type="subcellular location">
    <subcellularLocation>
        <location evidence="1">Cell membrane</location>
        <topology evidence="1">Multi-pass membrane protein</topology>
    </subcellularLocation>
</comment>
<feature type="transmembrane region" description="Helical" evidence="6">
    <location>
        <begin position="522"/>
        <end position="541"/>
    </location>
</feature>
<dbReference type="InterPro" id="IPR050545">
    <property type="entry name" value="Mycobact_MmpL"/>
</dbReference>
<name>A0A1C5H8L3_9ACTN</name>
<dbReference type="PANTHER" id="PTHR33406">
    <property type="entry name" value="MEMBRANE PROTEIN MJ1562-RELATED"/>
    <property type="match status" value="1"/>
</dbReference>
<evidence type="ECO:0000256" key="1">
    <source>
        <dbReference type="ARBA" id="ARBA00004651"/>
    </source>
</evidence>
<dbReference type="EMBL" id="LT607751">
    <property type="protein sequence ID" value="SCG42354.1"/>
    <property type="molecule type" value="Genomic_DNA"/>
</dbReference>
<dbReference type="Gene3D" id="1.20.1640.10">
    <property type="entry name" value="Multidrug efflux transporter AcrB transmembrane domain"/>
    <property type="match status" value="2"/>
</dbReference>
<keyword evidence="2" id="KW-1003">Cell membrane</keyword>
<keyword evidence="9" id="KW-1185">Reference proteome</keyword>
<dbReference type="InterPro" id="IPR000731">
    <property type="entry name" value="SSD"/>
</dbReference>
<accession>A0A1C5H8L3</accession>
<evidence type="ECO:0000256" key="3">
    <source>
        <dbReference type="ARBA" id="ARBA00022692"/>
    </source>
</evidence>
<feature type="transmembrane region" description="Helical" evidence="6">
    <location>
        <begin position="634"/>
        <end position="654"/>
    </location>
</feature>
<dbReference type="PROSITE" id="PS50156">
    <property type="entry name" value="SSD"/>
    <property type="match status" value="1"/>
</dbReference>
<feature type="domain" description="SSD" evidence="7">
    <location>
        <begin position="209"/>
        <end position="334"/>
    </location>
</feature>
<dbReference type="SUPFAM" id="SSF82866">
    <property type="entry name" value="Multidrug efflux transporter AcrB transmembrane domain"/>
    <property type="match status" value="2"/>
</dbReference>
<gene>
    <name evidence="8" type="ORF">GA0074704_1257</name>
</gene>
<keyword evidence="4 6" id="KW-1133">Transmembrane helix</keyword>
<sequence>MNAVETGATRRAMTCLGRLAVRRPWQVIIGWLLLTATIGAIVAGFGRPVEEDVSLPGSDAQLGRDLVEAHVPGASNATGQIILKIPQGRLDDPPNQAAIAAAAAQVRQVEHVVEVVPPSAQLGTISADGRIGYTTVNFDLGPREVGHDLSDRVVAAASPAAEAGIQTVPGGALALPETETRTSELLGLAVALAVLLFAFGGLVAAGLPLLTAVVTLVCGLGLIGLAGHVTGMPSVATTLATMIGLGVGIDYALFLLTRYRALLAAGTPGKQAIVETVASSGSAVAFAGGTVIVALGGLAIAGVPILTTLGWTAGLTVVLAVASATTLLPALLAVLGPRVNSLRLFRARDGEIDDSRWGRIADRVTRHPLRYAIAASIVVLALAAPVLGMKLGQTDAGNQPKGTAARTGYEILAEGFGPGINGPISVVAEPDSPITGPADPRLASLTQHLKATPGVARVEQPRVAPDGALVTVRVIPATAPSDPATIAVKESALDTPVEGMRLHATGQTAIRGAMADRIADRMPWLIGIVVLVSALLLLIAFRAPVIAVKAALMNLLSIGAAYGALTAVFTWGWGAELTGLDGPIPVEAYLPMMLFALLFGLSMDYEVFLLTAVQESWQATRDNRVSVRRGLAGTGKVITSAALIMVCVFASFVLHTNPVVKMFGLGMAVAIAVDATIIRGLLVPATMALLGRANWWSPAWRRGRQP</sequence>
<dbReference type="Pfam" id="PF03176">
    <property type="entry name" value="MMPL"/>
    <property type="match status" value="2"/>
</dbReference>
<evidence type="ECO:0000256" key="4">
    <source>
        <dbReference type="ARBA" id="ARBA00022989"/>
    </source>
</evidence>
<feature type="transmembrane region" description="Helical" evidence="6">
    <location>
        <begin position="369"/>
        <end position="388"/>
    </location>
</feature>
<feature type="transmembrane region" description="Helical" evidence="6">
    <location>
        <begin position="309"/>
        <end position="336"/>
    </location>
</feature>
<protein>
    <submittedName>
        <fullName evidence="8">Putative drug exporter of the RND superfamily</fullName>
    </submittedName>
</protein>
<keyword evidence="3 6" id="KW-0812">Transmembrane</keyword>
<feature type="transmembrane region" description="Helical" evidence="6">
    <location>
        <begin position="277"/>
        <end position="303"/>
    </location>
</feature>
<organism evidence="8 9">
    <name type="scientific">Micromonospora siamensis</name>
    <dbReference type="NCBI Taxonomy" id="299152"/>
    <lineage>
        <taxon>Bacteria</taxon>
        <taxon>Bacillati</taxon>
        <taxon>Actinomycetota</taxon>
        <taxon>Actinomycetes</taxon>
        <taxon>Micromonosporales</taxon>
        <taxon>Micromonosporaceae</taxon>
        <taxon>Micromonospora</taxon>
    </lineage>
</organism>
<reference evidence="8 9" key="1">
    <citation type="submission" date="2016-06" db="EMBL/GenBank/DDBJ databases">
        <authorList>
            <person name="Kjaerup R.B."/>
            <person name="Dalgaard T.S."/>
            <person name="Juul-Madsen H.R."/>
        </authorList>
    </citation>
    <scope>NUCLEOTIDE SEQUENCE [LARGE SCALE GENOMIC DNA]</scope>
    <source>
        <strain evidence="8 9">DSM 45097</strain>
    </source>
</reference>
<dbReference type="Proteomes" id="UP000198210">
    <property type="component" value="Chromosome I"/>
</dbReference>
<feature type="transmembrane region" description="Helical" evidence="6">
    <location>
        <begin position="660"/>
        <end position="682"/>
    </location>
</feature>
<proteinExistence type="predicted"/>
<dbReference type="GO" id="GO:0005886">
    <property type="term" value="C:plasma membrane"/>
    <property type="evidence" value="ECO:0007669"/>
    <property type="project" value="UniProtKB-SubCell"/>
</dbReference>
<evidence type="ECO:0000256" key="6">
    <source>
        <dbReference type="SAM" id="Phobius"/>
    </source>
</evidence>
<feature type="transmembrane region" description="Helical" evidence="6">
    <location>
        <begin position="593"/>
        <end position="613"/>
    </location>
</feature>
<dbReference type="InterPro" id="IPR004869">
    <property type="entry name" value="MMPL_dom"/>
</dbReference>
<feature type="transmembrane region" description="Helical" evidence="6">
    <location>
        <begin position="209"/>
        <end position="229"/>
    </location>
</feature>
<dbReference type="RefSeq" id="WP_088969620.1">
    <property type="nucleotide sequence ID" value="NZ_JBHLYF010000014.1"/>
</dbReference>
<feature type="transmembrane region" description="Helical" evidence="6">
    <location>
        <begin position="185"/>
        <end position="204"/>
    </location>
</feature>
<evidence type="ECO:0000313" key="9">
    <source>
        <dbReference type="Proteomes" id="UP000198210"/>
    </source>
</evidence>
<evidence type="ECO:0000256" key="2">
    <source>
        <dbReference type="ARBA" id="ARBA00022475"/>
    </source>
</evidence>
<feature type="transmembrane region" description="Helical" evidence="6">
    <location>
        <begin position="27"/>
        <end position="46"/>
    </location>
</feature>
<feature type="transmembrane region" description="Helical" evidence="6">
    <location>
        <begin position="553"/>
        <end position="573"/>
    </location>
</feature>
<dbReference type="AlphaFoldDB" id="A0A1C5H8L3"/>
<evidence type="ECO:0000259" key="7">
    <source>
        <dbReference type="PROSITE" id="PS50156"/>
    </source>
</evidence>
<feature type="transmembrane region" description="Helical" evidence="6">
    <location>
        <begin position="235"/>
        <end position="256"/>
    </location>
</feature>
<keyword evidence="5 6" id="KW-0472">Membrane</keyword>
<evidence type="ECO:0000313" key="8">
    <source>
        <dbReference type="EMBL" id="SCG42354.1"/>
    </source>
</evidence>